<name>A0A9N9WQU7_9DIPT</name>
<feature type="compositionally biased region" description="Polar residues" evidence="1">
    <location>
        <begin position="27"/>
        <end position="36"/>
    </location>
</feature>
<organism evidence="2 3">
    <name type="scientific">Chironomus riparius</name>
    <dbReference type="NCBI Taxonomy" id="315576"/>
    <lineage>
        <taxon>Eukaryota</taxon>
        <taxon>Metazoa</taxon>
        <taxon>Ecdysozoa</taxon>
        <taxon>Arthropoda</taxon>
        <taxon>Hexapoda</taxon>
        <taxon>Insecta</taxon>
        <taxon>Pterygota</taxon>
        <taxon>Neoptera</taxon>
        <taxon>Endopterygota</taxon>
        <taxon>Diptera</taxon>
        <taxon>Nematocera</taxon>
        <taxon>Chironomoidea</taxon>
        <taxon>Chironomidae</taxon>
        <taxon>Chironominae</taxon>
        <taxon>Chironomus</taxon>
    </lineage>
</organism>
<sequence length="176" mass="20050">MAIPFYPDEDESSEAQPAPPASSLPQHNHNNFNYSHLPQVPQIDNEALVQAFYEALCRCLQAQSPTTPMSPMNPFCREWHPSPHHSNASSTFSSVASSPRNSFRERHGYNSFENQPDDNADENVSIEYEEYLRYLETGFYASHTEAQQKPKSRKKPKGRLTNFVISALEFVIDTLK</sequence>
<accession>A0A9N9WQU7</accession>
<feature type="region of interest" description="Disordered" evidence="1">
    <location>
        <begin position="1"/>
        <end position="37"/>
    </location>
</feature>
<protein>
    <submittedName>
        <fullName evidence="2">Uncharacterized protein</fullName>
    </submittedName>
</protein>
<gene>
    <name evidence="2" type="ORF">CHIRRI_LOCUS8266</name>
</gene>
<reference evidence="2" key="1">
    <citation type="submission" date="2022-01" db="EMBL/GenBank/DDBJ databases">
        <authorList>
            <person name="King R."/>
        </authorList>
    </citation>
    <scope>NUCLEOTIDE SEQUENCE</scope>
</reference>
<reference evidence="2" key="2">
    <citation type="submission" date="2022-10" db="EMBL/GenBank/DDBJ databases">
        <authorList>
            <consortium name="ENA_rothamsted_submissions"/>
            <consortium name="culmorum"/>
            <person name="King R."/>
        </authorList>
    </citation>
    <scope>NUCLEOTIDE SEQUENCE</scope>
</reference>
<evidence type="ECO:0000313" key="3">
    <source>
        <dbReference type="Proteomes" id="UP001153620"/>
    </source>
</evidence>
<dbReference type="AlphaFoldDB" id="A0A9N9WQU7"/>
<dbReference type="OrthoDB" id="10623753at2759"/>
<dbReference type="EMBL" id="OU895878">
    <property type="protein sequence ID" value="CAG9805394.1"/>
    <property type="molecule type" value="Genomic_DNA"/>
</dbReference>
<dbReference type="Proteomes" id="UP001153620">
    <property type="component" value="Chromosome 2"/>
</dbReference>
<feature type="compositionally biased region" description="Low complexity" evidence="1">
    <location>
        <begin position="86"/>
        <end position="99"/>
    </location>
</feature>
<feature type="region of interest" description="Disordered" evidence="1">
    <location>
        <begin position="86"/>
        <end position="122"/>
    </location>
</feature>
<proteinExistence type="predicted"/>
<keyword evidence="3" id="KW-1185">Reference proteome</keyword>
<evidence type="ECO:0000256" key="1">
    <source>
        <dbReference type="SAM" id="MobiDB-lite"/>
    </source>
</evidence>
<evidence type="ECO:0000313" key="2">
    <source>
        <dbReference type="EMBL" id="CAG9805394.1"/>
    </source>
</evidence>